<comment type="caution">
    <text evidence="6">The sequence shown here is derived from an EMBL/GenBank/DDBJ whole genome shotgun (WGS) entry which is preliminary data.</text>
</comment>
<dbReference type="SMART" id="SM00175">
    <property type="entry name" value="RAB"/>
    <property type="match status" value="1"/>
</dbReference>
<dbReference type="CDD" id="cd00154">
    <property type="entry name" value="Rab"/>
    <property type="match status" value="1"/>
</dbReference>
<keyword evidence="4" id="KW-0808">Transferase</keyword>
<feature type="domain" description="Protein kinase" evidence="5">
    <location>
        <begin position="13"/>
        <end position="297"/>
    </location>
</feature>
<dbReference type="Pfam" id="PF00071">
    <property type="entry name" value="Ras"/>
    <property type="match status" value="1"/>
</dbReference>
<dbReference type="SMART" id="SM00173">
    <property type="entry name" value="RAS"/>
    <property type="match status" value="1"/>
</dbReference>
<comment type="similarity">
    <text evidence="4">Belongs to the protein kinase superfamily.</text>
</comment>
<reference evidence="6 7" key="1">
    <citation type="submission" date="2022-05" db="EMBL/GenBank/DDBJ databases">
        <authorList>
            <consortium name="Genoscope - CEA"/>
            <person name="William W."/>
        </authorList>
    </citation>
    <scope>NUCLEOTIDE SEQUENCE [LARGE SCALE GENOMIC DNA]</scope>
</reference>
<evidence type="ECO:0000256" key="4">
    <source>
        <dbReference type="RuleBase" id="RU000304"/>
    </source>
</evidence>
<feature type="binding site" evidence="3">
    <location>
        <position position="40"/>
    </location>
    <ligand>
        <name>ATP</name>
        <dbReference type="ChEBI" id="CHEBI:30616"/>
    </ligand>
</feature>
<dbReference type="EMBL" id="CALNXI010000302">
    <property type="protein sequence ID" value="CAH3024383.1"/>
    <property type="molecule type" value="Genomic_DNA"/>
</dbReference>
<dbReference type="InterPro" id="IPR011009">
    <property type="entry name" value="Kinase-like_dom_sf"/>
</dbReference>
<dbReference type="PROSITE" id="PS51419">
    <property type="entry name" value="RAB"/>
    <property type="match status" value="1"/>
</dbReference>
<dbReference type="SMART" id="SM00220">
    <property type="entry name" value="S_TKc"/>
    <property type="match status" value="1"/>
</dbReference>
<keyword evidence="2 3" id="KW-0067">ATP-binding</keyword>
<dbReference type="Pfam" id="PF00069">
    <property type="entry name" value="Pkinase"/>
    <property type="match status" value="1"/>
</dbReference>
<dbReference type="PANTHER" id="PTHR44329">
    <property type="entry name" value="SERINE/THREONINE-PROTEIN KINASE TNNI3K-RELATED"/>
    <property type="match status" value="1"/>
</dbReference>
<dbReference type="PROSITE" id="PS51421">
    <property type="entry name" value="RAS"/>
    <property type="match status" value="1"/>
</dbReference>
<dbReference type="NCBIfam" id="TIGR00231">
    <property type="entry name" value="small_GTP"/>
    <property type="match status" value="1"/>
</dbReference>
<dbReference type="PROSITE" id="PS00108">
    <property type="entry name" value="PROTEIN_KINASE_ST"/>
    <property type="match status" value="1"/>
</dbReference>
<accession>A0ABN8M436</accession>
<keyword evidence="4" id="KW-0723">Serine/threonine-protein kinase</keyword>
<dbReference type="InterPro" id="IPR005225">
    <property type="entry name" value="Small_GTP-bd"/>
</dbReference>
<evidence type="ECO:0000256" key="3">
    <source>
        <dbReference type="PROSITE-ProRule" id="PRU10141"/>
    </source>
</evidence>
<protein>
    <recommendedName>
        <fullName evidence="5">Protein kinase domain-containing protein</fullName>
    </recommendedName>
</protein>
<dbReference type="InterPro" id="IPR001806">
    <property type="entry name" value="Small_GTPase"/>
</dbReference>
<keyword evidence="1 3" id="KW-0547">Nucleotide-binding</keyword>
<dbReference type="SMART" id="SM00176">
    <property type="entry name" value="RAN"/>
    <property type="match status" value="1"/>
</dbReference>
<dbReference type="SUPFAM" id="SSF56112">
    <property type="entry name" value="Protein kinase-like (PK-like)"/>
    <property type="match status" value="1"/>
</dbReference>
<evidence type="ECO:0000313" key="7">
    <source>
        <dbReference type="Proteomes" id="UP001159427"/>
    </source>
</evidence>
<dbReference type="PROSITE" id="PS50011">
    <property type="entry name" value="PROTEIN_KINASE_DOM"/>
    <property type="match status" value="1"/>
</dbReference>
<evidence type="ECO:0000313" key="6">
    <source>
        <dbReference type="EMBL" id="CAH3024383.1"/>
    </source>
</evidence>
<dbReference type="SUPFAM" id="SSF52540">
    <property type="entry name" value="P-loop containing nucleoside triphosphate hydrolases"/>
    <property type="match status" value="1"/>
</dbReference>
<evidence type="ECO:0000256" key="1">
    <source>
        <dbReference type="ARBA" id="ARBA00022741"/>
    </source>
</evidence>
<dbReference type="Gene3D" id="3.40.50.300">
    <property type="entry name" value="P-loop containing nucleotide triphosphate hydrolases"/>
    <property type="match status" value="1"/>
</dbReference>
<dbReference type="InterPro" id="IPR017441">
    <property type="entry name" value="Protein_kinase_ATP_BS"/>
</dbReference>
<dbReference type="InterPro" id="IPR027417">
    <property type="entry name" value="P-loop_NTPase"/>
</dbReference>
<dbReference type="Gene3D" id="3.30.200.20">
    <property type="entry name" value="Phosphorylase Kinase, domain 1"/>
    <property type="match status" value="1"/>
</dbReference>
<gene>
    <name evidence="6" type="ORF">PEVE_00022762</name>
</gene>
<dbReference type="InterPro" id="IPR051681">
    <property type="entry name" value="Ser/Thr_Kinases-Pseudokinases"/>
</dbReference>
<dbReference type="InterPro" id="IPR008271">
    <property type="entry name" value="Ser/Thr_kinase_AS"/>
</dbReference>
<dbReference type="PROSITE" id="PS00107">
    <property type="entry name" value="PROTEIN_KINASE_ATP"/>
    <property type="match status" value="1"/>
</dbReference>
<sequence length="495" mass="55318">MGNAIKIEGVEGLEIKEKLGEGSFGEVYKAKWNGNLVAVKLLKEEVAWGHPKALEQFKRECTFLRELDHPNIVKLLDAIFPQGNLPVLITELLFCDLFTYYNDSKTTPKVSLDETIKIMLDVGEGLKFLHVREDPIVHRDIKSHNILLDSKLRAKIADLGQAKEFPGLGAGRCAAATPVPGGTTYMAPETFPSSSYHSNCRLVDYGAKMDIFSFGVVLLEVTVGHLPSPRPLLIPYDRDGHLVPEHSRRRKELGEMGTLHPLRDMVLQCLENDPKRRPTIIQVIKGLQRNDGSQRRIELKIAVLGSSGVGKSLLIKRYVDSDFPFELVRPTIGVDHQSVPLEIGNQLVILRIVDPAGQERFDSIAPALFRGSHGAFLVYDISEQRSFAALPKYLDFIATSCGEDVKVMLIGNKADLPRRVNFESAQNYATFCKMEHLEVSAKTLDNVDEMFERLARKILDSLDESDIHILEKTISLQQSRIHLTDGEQPKSGCNC</sequence>
<keyword evidence="7" id="KW-1185">Reference proteome</keyword>
<dbReference type="Proteomes" id="UP001159427">
    <property type="component" value="Unassembled WGS sequence"/>
</dbReference>
<organism evidence="6 7">
    <name type="scientific">Porites evermanni</name>
    <dbReference type="NCBI Taxonomy" id="104178"/>
    <lineage>
        <taxon>Eukaryota</taxon>
        <taxon>Metazoa</taxon>
        <taxon>Cnidaria</taxon>
        <taxon>Anthozoa</taxon>
        <taxon>Hexacorallia</taxon>
        <taxon>Scleractinia</taxon>
        <taxon>Fungiina</taxon>
        <taxon>Poritidae</taxon>
        <taxon>Porites</taxon>
    </lineage>
</organism>
<evidence type="ECO:0000259" key="5">
    <source>
        <dbReference type="PROSITE" id="PS50011"/>
    </source>
</evidence>
<dbReference type="PRINTS" id="PR00449">
    <property type="entry name" value="RASTRNSFRMNG"/>
</dbReference>
<name>A0ABN8M436_9CNID</name>
<keyword evidence="4" id="KW-0418">Kinase</keyword>
<proteinExistence type="inferred from homology"/>
<evidence type="ECO:0000256" key="2">
    <source>
        <dbReference type="ARBA" id="ARBA00022840"/>
    </source>
</evidence>
<dbReference type="Gene3D" id="1.10.510.10">
    <property type="entry name" value="Transferase(Phosphotransferase) domain 1"/>
    <property type="match status" value="1"/>
</dbReference>
<dbReference type="InterPro" id="IPR000719">
    <property type="entry name" value="Prot_kinase_dom"/>
</dbReference>
<dbReference type="SMART" id="SM00174">
    <property type="entry name" value="RHO"/>
    <property type="match status" value="1"/>
</dbReference>